<sequence>MLRNGPTYLALSCVGFIASASAAADPGTGAPITVQDSPEGRDDIIVNGAPAEPAKLESPKATSALIDMPQTVTVLNDQTIRKQNLQTLRDALQTIPGITFGAGEGGGGYGDNINLRGYSATNDITVDGVRDSGQYSRTDPFNLQQIEVYNGANSVFNGSGSVGGTINLVSKVPTPRDLTVVQGSIGTDDYYRAAIDANKRVGEDVAVRLNAAYHRNDVPGRDIEKFERWGVAPAVTIGIDGPTSLTLAYVHQEDDNTPYYGVPFFRTTLSSGLLPGADRSAYYGIVNLDRQDQVLDRATATFRHAVSEAVSVRNLTRWQHVVQNGVTSAPQGTFCLAGVALQPTGAACPAGLAPGEWRPAGPRGLVRDQEAQLVYNQTDLRVATGAQGGVRNTLNLGFSGAIEDYAITTASLLRNADGSAVTPLPVLSIGDPDTTWRGPLHRTVTAQARGETRNFAVYAFDTLELGRFVELNGGVRWESQHATFRNLPLAVVPPGATQVTELAQRPQQSRERLFSYRGGVVLHPVRQVSVYASYGNAKTPSSTTVRLGCGAPVVQVIDGAAVTYDPCQVAPETARNYEAGVKASVFGRLELTAAVFRNERTNYRVPSVDPALPSSTQVLDGRSRVDGVALGASGAITPAWTIFANYTYLDGTIRQSVSDRCLAAPSVACGNSSAVPDPQRGSRLTQTPEHSGSLFTTYRLPFGLEFGYGLTYQGGFAIAAASLAAPAQPLVDDYLIHRAYLAYTFAGGLTAQLNVQNVGNERYYTGVRNNGWAVPGDARSAVLSLFYNF</sequence>
<evidence type="ECO:0000256" key="7">
    <source>
        <dbReference type="ARBA" id="ARBA00023237"/>
    </source>
</evidence>
<dbReference type="PROSITE" id="PS52016">
    <property type="entry name" value="TONB_DEPENDENT_REC_3"/>
    <property type="match status" value="1"/>
</dbReference>
<dbReference type="SUPFAM" id="SSF56935">
    <property type="entry name" value="Porins"/>
    <property type="match status" value="1"/>
</dbReference>
<evidence type="ECO:0000256" key="1">
    <source>
        <dbReference type="ARBA" id="ARBA00004571"/>
    </source>
</evidence>
<organism evidence="14 15">
    <name type="scientific">Sphingomonas citri</name>
    <dbReference type="NCBI Taxonomy" id="2862499"/>
    <lineage>
        <taxon>Bacteria</taxon>
        <taxon>Pseudomonadati</taxon>
        <taxon>Pseudomonadota</taxon>
        <taxon>Alphaproteobacteria</taxon>
        <taxon>Sphingomonadales</taxon>
        <taxon>Sphingomonadaceae</taxon>
        <taxon>Sphingomonas</taxon>
    </lineage>
</organism>
<proteinExistence type="inferred from homology"/>
<comment type="similarity">
    <text evidence="8 9">Belongs to the TonB-dependent receptor family.</text>
</comment>
<dbReference type="PANTHER" id="PTHR32552">
    <property type="entry name" value="FERRICHROME IRON RECEPTOR-RELATED"/>
    <property type="match status" value="1"/>
</dbReference>
<dbReference type="InterPro" id="IPR000531">
    <property type="entry name" value="Beta-barrel_TonB"/>
</dbReference>
<feature type="signal peptide" evidence="11">
    <location>
        <begin position="1"/>
        <end position="24"/>
    </location>
</feature>
<feature type="region of interest" description="Disordered" evidence="10">
    <location>
        <begin position="24"/>
        <end position="43"/>
    </location>
</feature>
<evidence type="ECO:0000256" key="6">
    <source>
        <dbReference type="ARBA" id="ARBA00023136"/>
    </source>
</evidence>
<keyword evidence="4 8" id="KW-0812">Transmembrane</keyword>
<reference evidence="14 15" key="1">
    <citation type="submission" date="2021-07" db="EMBL/GenBank/DDBJ databases">
        <title>Sphingomonas sp.</title>
        <authorList>
            <person name="Feng G."/>
            <person name="Li J."/>
            <person name="Pan M."/>
        </authorList>
    </citation>
    <scope>NUCLEOTIDE SEQUENCE [LARGE SCALE GENOMIC DNA]</scope>
    <source>
        <strain evidence="14 15">RRHST34</strain>
    </source>
</reference>
<dbReference type="InterPro" id="IPR012910">
    <property type="entry name" value="Plug_dom"/>
</dbReference>
<keyword evidence="6 8" id="KW-0472">Membrane</keyword>
<evidence type="ECO:0000259" key="12">
    <source>
        <dbReference type="Pfam" id="PF00593"/>
    </source>
</evidence>
<keyword evidence="7 8" id="KW-0998">Cell outer membrane</keyword>
<feature type="domain" description="TonB-dependent receptor plug" evidence="13">
    <location>
        <begin position="66"/>
        <end position="165"/>
    </location>
</feature>
<dbReference type="Proteomes" id="UP000759103">
    <property type="component" value="Unassembled WGS sequence"/>
</dbReference>
<evidence type="ECO:0000313" key="14">
    <source>
        <dbReference type="EMBL" id="MBW6533270.1"/>
    </source>
</evidence>
<dbReference type="InterPro" id="IPR039426">
    <property type="entry name" value="TonB-dep_rcpt-like"/>
</dbReference>
<name>A0ABS7BUR8_9SPHN</name>
<dbReference type="PANTHER" id="PTHR32552:SF83">
    <property type="entry name" value="BLR3904 PROTEIN"/>
    <property type="match status" value="1"/>
</dbReference>
<keyword evidence="3 8" id="KW-1134">Transmembrane beta strand</keyword>
<protein>
    <submittedName>
        <fullName evidence="14">TonB-dependent receptor</fullName>
    </submittedName>
</protein>
<evidence type="ECO:0000256" key="8">
    <source>
        <dbReference type="PROSITE-ProRule" id="PRU01360"/>
    </source>
</evidence>
<dbReference type="EMBL" id="JAHXZN010000018">
    <property type="protein sequence ID" value="MBW6533270.1"/>
    <property type="molecule type" value="Genomic_DNA"/>
</dbReference>
<keyword evidence="2 8" id="KW-0813">Transport</keyword>
<dbReference type="CDD" id="cd01347">
    <property type="entry name" value="ligand_gated_channel"/>
    <property type="match status" value="1"/>
</dbReference>
<evidence type="ECO:0000259" key="13">
    <source>
        <dbReference type="Pfam" id="PF07715"/>
    </source>
</evidence>
<dbReference type="Gene3D" id="2.40.170.20">
    <property type="entry name" value="TonB-dependent receptor, beta-barrel domain"/>
    <property type="match status" value="1"/>
</dbReference>
<dbReference type="InterPro" id="IPR037066">
    <property type="entry name" value="Plug_dom_sf"/>
</dbReference>
<keyword evidence="5 9" id="KW-0798">TonB box</keyword>
<dbReference type="Pfam" id="PF07715">
    <property type="entry name" value="Plug"/>
    <property type="match status" value="1"/>
</dbReference>
<dbReference type="RefSeq" id="WP_219750790.1">
    <property type="nucleotide sequence ID" value="NZ_JAHXZN010000018.1"/>
</dbReference>
<evidence type="ECO:0000256" key="10">
    <source>
        <dbReference type="SAM" id="MobiDB-lite"/>
    </source>
</evidence>
<dbReference type="Pfam" id="PF00593">
    <property type="entry name" value="TonB_dep_Rec_b-barrel"/>
    <property type="match status" value="1"/>
</dbReference>
<evidence type="ECO:0000256" key="4">
    <source>
        <dbReference type="ARBA" id="ARBA00022692"/>
    </source>
</evidence>
<evidence type="ECO:0000256" key="11">
    <source>
        <dbReference type="SAM" id="SignalP"/>
    </source>
</evidence>
<comment type="caution">
    <text evidence="14">The sequence shown here is derived from an EMBL/GenBank/DDBJ whole genome shotgun (WGS) entry which is preliminary data.</text>
</comment>
<evidence type="ECO:0000256" key="2">
    <source>
        <dbReference type="ARBA" id="ARBA00022448"/>
    </source>
</evidence>
<gene>
    <name evidence="14" type="ORF">KZ820_21225</name>
</gene>
<evidence type="ECO:0000313" key="15">
    <source>
        <dbReference type="Proteomes" id="UP000759103"/>
    </source>
</evidence>
<evidence type="ECO:0000256" key="9">
    <source>
        <dbReference type="RuleBase" id="RU003357"/>
    </source>
</evidence>
<feature type="domain" description="TonB-dependent receptor-like beta-barrel" evidence="12">
    <location>
        <begin position="241"/>
        <end position="758"/>
    </location>
</feature>
<evidence type="ECO:0000256" key="5">
    <source>
        <dbReference type="ARBA" id="ARBA00023077"/>
    </source>
</evidence>
<keyword evidence="14" id="KW-0675">Receptor</keyword>
<keyword evidence="11" id="KW-0732">Signal</keyword>
<feature type="chain" id="PRO_5045914695" evidence="11">
    <location>
        <begin position="25"/>
        <end position="789"/>
    </location>
</feature>
<dbReference type="InterPro" id="IPR036942">
    <property type="entry name" value="Beta-barrel_TonB_sf"/>
</dbReference>
<accession>A0ABS7BUR8</accession>
<keyword evidence="15" id="KW-1185">Reference proteome</keyword>
<dbReference type="Gene3D" id="2.170.130.10">
    <property type="entry name" value="TonB-dependent receptor, plug domain"/>
    <property type="match status" value="1"/>
</dbReference>
<evidence type="ECO:0000256" key="3">
    <source>
        <dbReference type="ARBA" id="ARBA00022452"/>
    </source>
</evidence>
<comment type="subcellular location">
    <subcellularLocation>
        <location evidence="1 8">Cell outer membrane</location>
        <topology evidence="1 8">Multi-pass membrane protein</topology>
    </subcellularLocation>
</comment>